<evidence type="ECO:0000313" key="9">
    <source>
        <dbReference type="EMBL" id="RBQ28784.1"/>
    </source>
</evidence>
<gene>
    <name evidence="9" type="ORF">CRU91_07250</name>
</gene>
<evidence type="ECO:0000256" key="3">
    <source>
        <dbReference type="ARBA" id="ARBA00022723"/>
    </source>
</evidence>
<evidence type="ECO:0000256" key="1">
    <source>
        <dbReference type="ARBA" id="ARBA00001947"/>
    </source>
</evidence>
<keyword evidence="5 7" id="KW-0862">Zinc</keyword>
<protein>
    <submittedName>
        <fullName evidence="9">dCMP deaminase</fullName>
    </submittedName>
</protein>
<dbReference type="RefSeq" id="WP_113894560.1">
    <property type="nucleotide sequence ID" value="NZ_JANJGA010000011.1"/>
</dbReference>
<dbReference type="PROSITE" id="PS51747">
    <property type="entry name" value="CYT_DCMP_DEAMINASES_2"/>
    <property type="match status" value="1"/>
</dbReference>
<accession>A0A366MT63</accession>
<feature type="domain" description="CMP/dCMP-type deaminase" evidence="8">
    <location>
        <begin position="2"/>
        <end position="135"/>
    </location>
</feature>
<dbReference type="PROSITE" id="PS00903">
    <property type="entry name" value="CYT_DCMP_DEAMINASES_1"/>
    <property type="match status" value="1"/>
</dbReference>
<dbReference type="InterPro" id="IPR002125">
    <property type="entry name" value="CMP_dCMP_dom"/>
</dbReference>
<keyword evidence="3 7" id="KW-0479">Metal-binding</keyword>
<dbReference type="GO" id="GO:0005737">
    <property type="term" value="C:cytoplasm"/>
    <property type="evidence" value="ECO:0007669"/>
    <property type="project" value="TreeGrafter"/>
</dbReference>
<dbReference type="SUPFAM" id="SSF53927">
    <property type="entry name" value="Cytidine deaminase-like"/>
    <property type="match status" value="1"/>
</dbReference>
<dbReference type="EMBL" id="PDKB01000011">
    <property type="protein sequence ID" value="RBQ28784.1"/>
    <property type="molecule type" value="Genomic_DNA"/>
</dbReference>
<evidence type="ECO:0000313" key="10">
    <source>
        <dbReference type="Proteomes" id="UP000252669"/>
    </source>
</evidence>
<organism evidence="9 10">
    <name type="scientific">Aliarcobacter vitoriensis</name>
    <dbReference type="NCBI Taxonomy" id="2011099"/>
    <lineage>
        <taxon>Bacteria</taxon>
        <taxon>Pseudomonadati</taxon>
        <taxon>Campylobacterota</taxon>
        <taxon>Epsilonproteobacteria</taxon>
        <taxon>Campylobacterales</taxon>
        <taxon>Arcobacteraceae</taxon>
        <taxon>Aliarcobacter</taxon>
    </lineage>
</organism>
<dbReference type="GO" id="GO:0008270">
    <property type="term" value="F:zinc ion binding"/>
    <property type="evidence" value="ECO:0007669"/>
    <property type="project" value="InterPro"/>
</dbReference>
<dbReference type="Gene3D" id="3.40.140.10">
    <property type="entry name" value="Cytidine Deaminase, domain 2"/>
    <property type="match status" value="1"/>
</dbReference>
<evidence type="ECO:0000256" key="7">
    <source>
        <dbReference type="PIRSR" id="PIRSR006019-2"/>
    </source>
</evidence>
<evidence type="ECO:0000256" key="2">
    <source>
        <dbReference type="ARBA" id="ARBA00006576"/>
    </source>
</evidence>
<dbReference type="OrthoDB" id="9788517at2"/>
<dbReference type="Proteomes" id="UP000252669">
    <property type="component" value="Unassembled WGS sequence"/>
</dbReference>
<dbReference type="InterPro" id="IPR016193">
    <property type="entry name" value="Cytidine_deaminase-like"/>
</dbReference>
<dbReference type="AlphaFoldDB" id="A0A366MT63"/>
<dbReference type="InterPro" id="IPR016473">
    <property type="entry name" value="dCMP_deaminase"/>
</dbReference>
<sequence length="148" mass="16552">MLNDRSFINIAKEIALASKCVSKQVGAVIVKDGRILSTGYNGTPAGYINCSEHWKGEYTKDHHEWSKTYEIHAEMNAIIWAARKGIAIEGGTIYVTLEPCSECSKNLIASGIKRIVYEKSYEHTNSKIISKFLKDNGVEIEQIKNISE</sequence>
<dbReference type="PIRSF" id="PIRSF006019">
    <property type="entry name" value="dCMP_deaminase"/>
    <property type="match status" value="1"/>
</dbReference>
<dbReference type="PANTHER" id="PTHR11086">
    <property type="entry name" value="DEOXYCYTIDYLATE DEAMINASE-RELATED"/>
    <property type="match status" value="1"/>
</dbReference>
<evidence type="ECO:0000256" key="5">
    <source>
        <dbReference type="ARBA" id="ARBA00022833"/>
    </source>
</evidence>
<evidence type="ECO:0000256" key="6">
    <source>
        <dbReference type="PIRSR" id="PIRSR006019-1"/>
    </source>
</evidence>
<dbReference type="InterPro" id="IPR035105">
    <property type="entry name" value="Deoxycytidylate_deaminase_dom"/>
</dbReference>
<dbReference type="InterPro" id="IPR016192">
    <property type="entry name" value="APOBEC/CMP_deaminase_Zn-bd"/>
</dbReference>
<dbReference type="GO" id="GO:0006220">
    <property type="term" value="P:pyrimidine nucleotide metabolic process"/>
    <property type="evidence" value="ECO:0007669"/>
    <property type="project" value="InterPro"/>
</dbReference>
<proteinExistence type="inferred from homology"/>
<feature type="binding site" evidence="7">
    <location>
        <position position="103"/>
    </location>
    <ligand>
        <name>Zn(2+)</name>
        <dbReference type="ChEBI" id="CHEBI:29105"/>
        <note>catalytic</note>
    </ligand>
</feature>
<comment type="similarity">
    <text evidence="2">Belongs to the cytidine and deoxycytidylate deaminase family.</text>
</comment>
<dbReference type="PANTHER" id="PTHR11086:SF18">
    <property type="entry name" value="DEOXYCYTIDYLATE DEAMINASE"/>
    <property type="match status" value="1"/>
</dbReference>
<feature type="active site" description="Proton donor" evidence="6">
    <location>
        <position position="74"/>
    </location>
</feature>
<dbReference type="GO" id="GO:0004132">
    <property type="term" value="F:dCMP deaminase activity"/>
    <property type="evidence" value="ECO:0007669"/>
    <property type="project" value="InterPro"/>
</dbReference>
<evidence type="ECO:0000259" key="8">
    <source>
        <dbReference type="PROSITE" id="PS51747"/>
    </source>
</evidence>
<name>A0A366MT63_9BACT</name>
<comment type="cofactor">
    <cofactor evidence="1 7">
        <name>Zn(2+)</name>
        <dbReference type="ChEBI" id="CHEBI:29105"/>
    </cofactor>
</comment>
<keyword evidence="10" id="KW-1185">Reference proteome</keyword>
<keyword evidence="4" id="KW-0378">Hydrolase</keyword>
<dbReference type="InterPro" id="IPR015517">
    <property type="entry name" value="dCMP_deaminase-rel"/>
</dbReference>
<dbReference type="Pfam" id="PF00383">
    <property type="entry name" value="dCMP_cyt_deam_1"/>
    <property type="match status" value="1"/>
</dbReference>
<feature type="binding site" evidence="7">
    <location>
        <position position="72"/>
    </location>
    <ligand>
        <name>Zn(2+)</name>
        <dbReference type="ChEBI" id="CHEBI:29105"/>
        <note>catalytic</note>
    </ligand>
</feature>
<comment type="caution">
    <text evidence="9">The sequence shown here is derived from an EMBL/GenBank/DDBJ whole genome shotgun (WGS) entry which is preliminary data.</text>
</comment>
<dbReference type="CDD" id="cd01286">
    <property type="entry name" value="deoxycytidylate_deaminase"/>
    <property type="match status" value="1"/>
</dbReference>
<reference evidence="9 10" key="1">
    <citation type="submission" date="2017-10" db="EMBL/GenBank/DDBJ databases">
        <title>Genomics of the genus Arcobacter.</title>
        <authorList>
            <person name="Perez-Cataluna A."/>
            <person name="Figueras M.J."/>
        </authorList>
    </citation>
    <scope>NUCLEOTIDE SEQUENCE [LARGE SCALE GENOMIC DNA]</scope>
    <source>
        <strain evidence="9 10">CECT 9230</strain>
    </source>
</reference>
<feature type="binding site" evidence="7">
    <location>
        <position position="100"/>
    </location>
    <ligand>
        <name>Zn(2+)</name>
        <dbReference type="ChEBI" id="CHEBI:29105"/>
        <note>catalytic</note>
    </ligand>
</feature>
<evidence type="ECO:0000256" key="4">
    <source>
        <dbReference type="ARBA" id="ARBA00022801"/>
    </source>
</evidence>